<keyword evidence="1" id="KW-0472">Membrane</keyword>
<protein>
    <recommendedName>
        <fullName evidence="2">SGNH hydrolase-type esterase domain-containing protein</fullName>
    </recommendedName>
</protein>
<dbReference type="InterPro" id="IPR036514">
    <property type="entry name" value="SGNH_hydro_sf"/>
</dbReference>
<dbReference type="PANTHER" id="PTHR30383">
    <property type="entry name" value="THIOESTERASE 1/PROTEASE 1/LYSOPHOSPHOLIPASE L1"/>
    <property type="match status" value="1"/>
</dbReference>
<dbReference type="InterPro" id="IPR013830">
    <property type="entry name" value="SGNH_hydro"/>
</dbReference>
<keyword evidence="1" id="KW-0812">Transmembrane</keyword>
<evidence type="ECO:0000313" key="4">
    <source>
        <dbReference type="Proteomes" id="UP000679725"/>
    </source>
</evidence>
<proteinExistence type="predicted"/>
<feature type="domain" description="SGNH hydrolase-type esterase" evidence="2">
    <location>
        <begin position="49"/>
        <end position="199"/>
    </location>
</feature>
<dbReference type="RefSeq" id="WP_215234169.1">
    <property type="nucleotide sequence ID" value="NZ_CAJRAU010000003.1"/>
</dbReference>
<dbReference type="Gene3D" id="3.40.50.1110">
    <property type="entry name" value="SGNH hydrolase"/>
    <property type="match status" value="1"/>
</dbReference>
<dbReference type="InterPro" id="IPR051532">
    <property type="entry name" value="Ester_Hydrolysis_Enzymes"/>
</dbReference>
<comment type="caution">
    <text evidence="3">The sequence shown here is derived from an EMBL/GenBank/DDBJ whole genome shotgun (WGS) entry which is preliminary data.</text>
</comment>
<evidence type="ECO:0000256" key="1">
    <source>
        <dbReference type="SAM" id="Phobius"/>
    </source>
</evidence>
<reference evidence="3 4" key="1">
    <citation type="submission" date="2021-04" db="EMBL/GenBank/DDBJ databases">
        <authorList>
            <person name="Rodrigo-Torres L."/>
            <person name="Arahal R. D."/>
            <person name="Lucena T."/>
        </authorList>
    </citation>
    <scope>NUCLEOTIDE SEQUENCE [LARGE SCALE GENOMIC DNA]</scope>
    <source>
        <strain evidence="3 4">CECT 9623</strain>
    </source>
</reference>
<dbReference type="Pfam" id="PF13472">
    <property type="entry name" value="Lipase_GDSL_2"/>
    <property type="match status" value="1"/>
</dbReference>
<organism evidence="3 4">
    <name type="scientific">Dyadobacter linearis</name>
    <dbReference type="NCBI Taxonomy" id="2823330"/>
    <lineage>
        <taxon>Bacteria</taxon>
        <taxon>Pseudomonadati</taxon>
        <taxon>Bacteroidota</taxon>
        <taxon>Cytophagia</taxon>
        <taxon>Cytophagales</taxon>
        <taxon>Spirosomataceae</taxon>
        <taxon>Dyadobacter</taxon>
    </lineage>
</organism>
<dbReference type="SUPFAM" id="SSF52266">
    <property type="entry name" value="SGNH hydrolase"/>
    <property type="match status" value="1"/>
</dbReference>
<evidence type="ECO:0000313" key="3">
    <source>
        <dbReference type="EMBL" id="CAG5070105.1"/>
    </source>
</evidence>
<sequence>MNNRRLFTASLVLNVLLITFILAFAFIYRDKIFQRFVSMKGNPQIVMYGNSITAQGNWVELLGRMDVLNNGLPGLCTYHFVQLIQTHVVDLKPKICFLEGGINDITVGVSQEKIQANFTLLLATLQKNGIIPVVTLTMFEQNDPVSKSEVESLNRFLVEYCVKNNITYIDINPQICDSTGLKAEFAVDKTHLNAKAYEIWAKEIKKVLLAKNL</sequence>
<dbReference type="Proteomes" id="UP000679725">
    <property type="component" value="Unassembled WGS sequence"/>
</dbReference>
<keyword evidence="4" id="KW-1185">Reference proteome</keyword>
<accession>A0ABN7R7S5</accession>
<evidence type="ECO:0000259" key="2">
    <source>
        <dbReference type="Pfam" id="PF13472"/>
    </source>
</evidence>
<name>A0ABN7R7S5_9BACT</name>
<gene>
    <name evidence="3" type="ORF">DYBT9623_02845</name>
</gene>
<feature type="transmembrane region" description="Helical" evidence="1">
    <location>
        <begin position="6"/>
        <end position="28"/>
    </location>
</feature>
<keyword evidence="1" id="KW-1133">Transmembrane helix</keyword>
<dbReference type="EMBL" id="CAJRAU010000003">
    <property type="protein sequence ID" value="CAG5070105.1"/>
    <property type="molecule type" value="Genomic_DNA"/>
</dbReference>